<evidence type="ECO:0000313" key="13">
    <source>
        <dbReference type="Proteomes" id="UP000032749"/>
    </source>
</evidence>
<accession>R4YJP1</accession>
<proteinExistence type="inferred from homology"/>
<keyword evidence="8 9" id="KW-0012">Acyltransferase</keyword>
<dbReference type="SUPFAM" id="SSF69593">
    <property type="entry name" value="Glycerol-3-phosphate (1)-acyltransferase"/>
    <property type="match status" value="1"/>
</dbReference>
<keyword evidence="9" id="KW-1208">Phospholipid metabolism</keyword>
<dbReference type="InterPro" id="IPR004552">
    <property type="entry name" value="AGP_acyltrans"/>
</dbReference>
<feature type="transmembrane region" description="Helical" evidence="10">
    <location>
        <begin position="6"/>
        <end position="27"/>
    </location>
</feature>
<feature type="domain" description="Phospholipid/glycerol acyltransferase" evidence="11">
    <location>
        <begin position="65"/>
        <end position="180"/>
    </location>
</feature>
<evidence type="ECO:0000256" key="2">
    <source>
        <dbReference type="ARBA" id="ARBA00004728"/>
    </source>
</evidence>
<keyword evidence="9" id="KW-0443">Lipid metabolism</keyword>
<dbReference type="GO" id="GO:0006654">
    <property type="term" value="P:phosphatidic acid biosynthetic process"/>
    <property type="evidence" value="ECO:0007669"/>
    <property type="project" value="TreeGrafter"/>
</dbReference>
<evidence type="ECO:0000256" key="1">
    <source>
        <dbReference type="ARBA" id="ARBA00001141"/>
    </source>
</evidence>
<evidence type="ECO:0000256" key="10">
    <source>
        <dbReference type="SAM" id="Phobius"/>
    </source>
</evidence>
<dbReference type="PATRIC" id="fig|698738.3.peg.146"/>
<evidence type="ECO:0000256" key="9">
    <source>
        <dbReference type="RuleBase" id="RU361267"/>
    </source>
</evidence>
<dbReference type="PANTHER" id="PTHR10434:SF11">
    <property type="entry name" value="1-ACYL-SN-GLYCEROL-3-PHOSPHATE ACYLTRANSFERASE"/>
    <property type="match status" value="1"/>
</dbReference>
<dbReference type="SMART" id="SM00563">
    <property type="entry name" value="PlsC"/>
    <property type="match status" value="1"/>
</dbReference>
<dbReference type="PROSITE" id="PS51257">
    <property type="entry name" value="PROKAR_LIPOPROTEIN"/>
    <property type="match status" value="1"/>
</dbReference>
<keyword evidence="9" id="KW-0444">Lipid biosynthesis</keyword>
<dbReference type="Proteomes" id="UP000032749">
    <property type="component" value="Chromosome"/>
</dbReference>
<keyword evidence="13" id="KW-1185">Reference proteome</keyword>
<keyword evidence="10" id="KW-0812">Transmembrane</keyword>
<dbReference type="EC" id="2.3.1.51" evidence="5 9"/>
<dbReference type="STRING" id="698738.OLEAN_C01440"/>
<organism evidence="12 13">
    <name type="scientific">Oleispira antarctica RB-8</name>
    <dbReference type="NCBI Taxonomy" id="698738"/>
    <lineage>
        <taxon>Bacteria</taxon>
        <taxon>Pseudomonadati</taxon>
        <taxon>Pseudomonadota</taxon>
        <taxon>Gammaproteobacteria</taxon>
        <taxon>Oceanospirillales</taxon>
        <taxon>Oceanospirillaceae</taxon>
        <taxon>Oleispira</taxon>
    </lineage>
</organism>
<comment type="similarity">
    <text evidence="4 9">Belongs to the 1-acyl-sn-glycerol-3-phosphate acyltransferase family.</text>
</comment>
<evidence type="ECO:0000256" key="6">
    <source>
        <dbReference type="ARBA" id="ARBA00016139"/>
    </source>
</evidence>
<name>R4YJP1_OLEAN</name>
<dbReference type="PANTHER" id="PTHR10434">
    <property type="entry name" value="1-ACYL-SN-GLYCEROL-3-PHOSPHATE ACYLTRANSFERASE"/>
    <property type="match status" value="1"/>
</dbReference>
<dbReference type="InterPro" id="IPR002123">
    <property type="entry name" value="Plipid/glycerol_acylTrfase"/>
</dbReference>
<keyword evidence="10" id="KW-1133">Transmembrane helix</keyword>
<comment type="pathway">
    <text evidence="3">Lipid metabolism.</text>
</comment>
<comment type="domain">
    <text evidence="9">The HXXXXD motif is essential for acyltransferase activity and may constitute the binding site for the phosphate moiety of the glycerol-3-phosphate.</text>
</comment>
<dbReference type="GO" id="GO:0003841">
    <property type="term" value="F:1-acylglycerol-3-phosphate O-acyltransferase activity"/>
    <property type="evidence" value="ECO:0007669"/>
    <property type="project" value="UniProtKB-UniRule"/>
</dbReference>
<keyword evidence="9" id="KW-0594">Phospholipid biosynthesis</keyword>
<comment type="pathway">
    <text evidence="2">Phospholipid metabolism; CDP-diacylglycerol biosynthesis; CDP-diacylglycerol from sn-glycerol 3-phosphate: step 2/3.</text>
</comment>
<dbReference type="GO" id="GO:0016024">
    <property type="term" value="P:CDP-diacylglycerol biosynthetic process"/>
    <property type="evidence" value="ECO:0007669"/>
    <property type="project" value="UniProtKB-UniPathway"/>
</dbReference>
<keyword evidence="7 9" id="KW-0808">Transferase</keyword>
<comment type="catalytic activity">
    <reaction evidence="1 9">
        <text>a 1-acyl-sn-glycero-3-phosphate + an acyl-CoA = a 1,2-diacyl-sn-glycero-3-phosphate + CoA</text>
        <dbReference type="Rhea" id="RHEA:19709"/>
        <dbReference type="ChEBI" id="CHEBI:57287"/>
        <dbReference type="ChEBI" id="CHEBI:57970"/>
        <dbReference type="ChEBI" id="CHEBI:58342"/>
        <dbReference type="ChEBI" id="CHEBI:58608"/>
        <dbReference type="EC" id="2.3.1.51"/>
    </reaction>
</comment>
<dbReference type="NCBIfam" id="TIGR00530">
    <property type="entry name" value="AGP_acyltrn"/>
    <property type="match status" value="1"/>
</dbReference>
<evidence type="ECO:0000313" key="12">
    <source>
        <dbReference type="EMBL" id="CCK74320.1"/>
    </source>
</evidence>
<dbReference type="OrthoDB" id="5290997at2"/>
<dbReference type="GO" id="GO:0005886">
    <property type="term" value="C:plasma membrane"/>
    <property type="evidence" value="ECO:0007669"/>
    <property type="project" value="TreeGrafter"/>
</dbReference>
<dbReference type="UniPathway" id="UPA00557">
    <property type="reaction ID" value="UER00613"/>
</dbReference>
<evidence type="ECO:0000256" key="5">
    <source>
        <dbReference type="ARBA" id="ARBA00013211"/>
    </source>
</evidence>
<evidence type="ECO:0000256" key="8">
    <source>
        <dbReference type="ARBA" id="ARBA00023315"/>
    </source>
</evidence>
<sequence length="237" mass="26661">MLYYARLVAVCAYFVLFSIMAVIYSCIRPFHGNNTRTVLKFLWPTYWMMNLKVIALNNPKIDYPVVYVVNHQDLLDVFYFAKVWPKNCSGVGKKELAWVPIFGAAFWLAGNIFINRGDKDKAHAVVDQMAEKIVSLNRSIFIMPEGTRSRGKGLLPFKKGAFLTAIKAGVPIVPLCVSSSKNVTLTDWAPKPGIVEFLDPISTEGLSESDAERLALECHDLMKAHIDKLDQRLSAEF</sequence>
<evidence type="ECO:0000256" key="3">
    <source>
        <dbReference type="ARBA" id="ARBA00005189"/>
    </source>
</evidence>
<dbReference type="CDD" id="cd07989">
    <property type="entry name" value="LPLAT_AGPAT-like"/>
    <property type="match status" value="1"/>
</dbReference>
<evidence type="ECO:0000256" key="4">
    <source>
        <dbReference type="ARBA" id="ARBA00008655"/>
    </source>
</evidence>
<dbReference type="Pfam" id="PF01553">
    <property type="entry name" value="Acyltransferase"/>
    <property type="match status" value="1"/>
</dbReference>
<dbReference type="EMBL" id="FO203512">
    <property type="protein sequence ID" value="CCK74320.1"/>
    <property type="molecule type" value="Genomic_DNA"/>
</dbReference>
<dbReference type="KEGG" id="oai:OLEAN_C01440"/>
<gene>
    <name evidence="12" type="primary">plsC</name>
    <name evidence="12" type="ORF">OLEAN_C01440</name>
</gene>
<reference evidence="12 13" key="1">
    <citation type="journal article" date="2013" name="Nat. Commun.">
        <title>Genome sequence and functional genomic analysis of the oil-degrading bacterium Oleispira antarctica.</title>
        <authorList>
            <person name="Kube M."/>
            <person name="Chernikova T.N."/>
            <person name="Al-Ramahi Y."/>
            <person name="Beloqui A."/>
            <person name="Lopez-Cortez N."/>
            <person name="Guazzaroni M.E."/>
            <person name="Heipieper H.J."/>
            <person name="Klages S."/>
            <person name="Kotsyurbenko O.R."/>
            <person name="Langer I."/>
            <person name="Nechitaylo T.Y."/>
            <person name="Lunsdorf H."/>
            <person name="Fernandez M."/>
            <person name="Juarez S."/>
            <person name="Ciordia S."/>
            <person name="Singer A."/>
            <person name="Kagan O."/>
            <person name="Egorova O."/>
            <person name="Petit P.A."/>
            <person name="Stogios P."/>
            <person name="Kim Y."/>
            <person name="Tchigvintsev A."/>
            <person name="Flick R."/>
            <person name="Denaro R."/>
            <person name="Genovese M."/>
            <person name="Albar J.P."/>
            <person name="Reva O.N."/>
            <person name="Martinez-Gomariz M."/>
            <person name="Tran H."/>
            <person name="Ferrer M."/>
            <person name="Savchenko A."/>
            <person name="Yakunin A.F."/>
            <person name="Yakimov M.M."/>
            <person name="Golyshina O.V."/>
            <person name="Reinhardt R."/>
            <person name="Golyshin P.N."/>
        </authorList>
    </citation>
    <scope>NUCLEOTIDE SEQUENCE [LARGE SCALE GENOMIC DNA]</scope>
</reference>
<keyword evidence="10" id="KW-0472">Membrane</keyword>
<protein>
    <recommendedName>
        <fullName evidence="6 9">1-acyl-sn-glycerol-3-phosphate acyltransferase</fullName>
        <ecNumber evidence="5 9">2.3.1.51</ecNumber>
    </recommendedName>
</protein>
<evidence type="ECO:0000259" key="11">
    <source>
        <dbReference type="SMART" id="SM00563"/>
    </source>
</evidence>
<feature type="transmembrane region" description="Helical" evidence="10">
    <location>
        <begin position="96"/>
        <end position="114"/>
    </location>
</feature>
<evidence type="ECO:0000256" key="7">
    <source>
        <dbReference type="ARBA" id="ARBA00022679"/>
    </source>
</evidence>
<dbReference type="HOGENOM" id="CLU_027938_10_3_6"/>
<dbReference type="AlphaFoldDB" id="R4YJP1"/>